<evidence type="ECO:0000259" key="2">
    <source>
        <dbReference type="PROSITE" id="PS50994"/>
    </source>
</evidence>
<dbReference type="EMBL" id="PCGR01000002">
    <property type="protein sequence ID" value="PJK16948.1"/>
    <property type="molecule type" value="Genomic_DNA"/>
</dbReference>
<dbReference type="Pfam" id="PF13276">
    <property type="entry name" value="HTH_21"/>
    <property type="match status" value="1"/>
</dbReference>
<dbReference type="PROSITE" id="PS50994">
    <property type="entry name" value="INTEGRASE"/>
    <property type="match status" value="1"/>
</dbReference>
<dbReference type="InterPro" id="IPR048020">
    <property type="entry name" value="Transpos_IS3"/>
</dbReference>
<gene>
    <name evidence="3" type="ORF">CQS04_07275</name>
</gene>
<dbReference type="Proteomes" id="UP000228680">
    <property type="component" value="Unassembled WGS sequence"/>
</dbReference>
<dbReference type="Pfam" id="PF00665">
    <property type="entry name" value="rve"/>
    <property type="match status" value="1"/>
</dbReference>
<comment type="caution">
    <text evidence="3">The sequence shown here is derived from an EMBL/GenBank/DDBJ whole genome shotgun (WGS) entry which is preliminary data.</text>
</comment>
<dbReference type="SUPFAM" id="SSF53098">
    <property type="entry name" value="Ribonuclease H-like"/>
    <property type="match status" value="1"/>
</dbReference>
<sequence>MISKVFRRSNGTIGVKSIAGVVKAHFNVVINHKRMARLMGELNLQSKIRKKRSNNLLAEYTVDTVVPNLLQRDFDALLPNMKWVADLTEFNYFNTKFYGCAILDLFDRQVVGFGLSLNPDAYLVTDTLQAAVRSRDVDTLEGLVIHTDQGSVFRSREFRRHSQELKFTQSMSRKANCWDNPVIESFFSHLKTEFPFHSSMDGLDQIEKDLHKYIAYYNNVRGQKRLQYLSPNMY</sequence>
<dbReference type="InterPro" id="IPR025948">
    <property type="entry name" value="HTH-like_dom"/>
</dbReference>
<name>A0A2M9F0G1_9BACL</name>
<dbReference type="AlphaFoldDB" id="A0A2M9F0G1"/>
<dbReference type="NCBIfam" id="NF033516">
    <property type="entry name" value="transpos_IS3"/>
    <property type="match status" value="1"/>
</dbReference>
<accession>A0A2M9F0G1</accession>
<feature type="domain" description="Integrase catalytic" evidence="2">
    <location>
        <begin position="75"/>
        <end position="234"/>
    </location>
</feature>
<dbReference type="PANTHER" id="PTHR46889">
    <property type="entry name" value="TRANSPOSASE INSF FOR INSERTION SEQUENCE IS3B-RELATED"/>
    <property type="match status" value="1"/>
</dbReference>
<dbReference type="InterPro" id="IPR036397">
    <property type="entry name" value="RNaseH_sf"/>
</dbReference>
<evidence type="ECO:0000256" key="1">
    <source>
        <dbReference type="ARBA" id="ARBA00002286"/>
    </source>
</evidence>
<protein>
    <recommendedName>
        <fullName evidence="2">Integrase catalytic domain-containing protein</fullName>
    </recommendedName>
</protein>
<dbReference type="GO" id="GO:0003676">
    <property type="term" value="F:nucleic acid binding"/>
    <property type="evidence" value="ECO:0007669"/>
    <property type="project" value="InterPro"/>
</dbReference>
<proteinExistence type="predicted"/>
<organism evidence="3 4">
    <name type="scientific">Chryseomicrobium excrementi</name>
    <dbReference type="NCBI Taxonomy" id="2041346"/>
    <lineage>
        <taxon>Bacteria</taxon>
        <taxon>Bacillati</taxon>
        <taxon>Bacillota</taxon>
        <taxon>Bacilli</taxon>
        <taxon>Bacillales</taxon>
        <taxon>Caryophanaceae</taxon>
        <taxon>Chryseomicrobium</taxon>
    </lineage>
</organism>
<dbReference type="InterPro" id="IPR012337">
    <property type="entry name" value="RNaseH-like_sf"/>
</dbReference>
<dbReference type="Gene3D" id="3.30.420.10">
    <property type="entry name" value="Ribonuclease H-like superfamily/Ribonuclease H"/>
    <property type="match status" value="1"/>
</dbReference>
<dbReference type="Pfam" id="PF13333">
    <property type="entry name" value="rve_2"/>
    <property type="match status" value="1"/>
</dbReference>
<keyword evidence="4" id="KW-1185">Reference proteome</keyword>
<comment type="function">
    <text evidence="1">Involved in the transposition of the insertion sequence.</text>
</comment>
<evidence type="ECO:0000313" key="4">
    <source>
        <dbReference type="Proteomes" id="UP000228680"/>
    </source>
</evidence>
<dbReference type="InterPro" id="IPR050900">
    <property type="entry name" value="Transposase_IS3/IS150/IS904"/>
</dbReference>
<dbReference type="InterPro" id="IPR001584">
    <property type="entry name" value="Integrase_cat-core"/>
</dbReference>
<evidence type="ECO:0000313" key="3">
    <source>
        <dbReference type="EMBL" id="PJK16948.1"/>
    </source>
</evidence>
<dbReference type="PANTHER" id="PTHR46889:SF4">
    <property type="entry name" value="TRANSPOSASE INSO FOR INSERTION SEQUENCE ELEMENT IS911B-RELATED"/>
    <property type="match status" value="1"/>
</dbReference>
<reference evidence="3 4" key="1">
    <citation type="submission" date="2017-10" db="EMBL/GenBank/DDBJ databases">
        <title>Draft genome of Chryseomicrobium casticus sp. nov.</title>
        <authorList>
            <person name="Chakraborty R."/>
            <person name="Saha T."/>
        </authorList>
    </citation>
    <scope>NUCLEOTIDE SEQUENCE [LARGE SCALE GENOMIC DNA]</scope>
    <source>
        <strain evidence="3 4">ET03</strain>
    </source>
</reference>
<dbReference type="GO" id="GO:0015074">
    <property type="term" value="P:DNA integration"/>
    <property type="evidence" value="ECO:0007669"/>
    <property type="project" value="InterPro"/>
</dbReference>